<dbReference type="PIRSF" id="PIRSF004525">
    <property type="entry name" value="Pilin_peptidase-dep_B_prd"/>
    <property type="match status" value="1"/>
</dbReference>
<evidence type="ECO:0000313" key="1">
    <source>
        <dbReference type="EMBL" id="TCV92617.1"/>
    </source>
</evidence>
<sequence length="194" mass="21887">MADNGMAADKQRGLSLVSLLCALVASGMLVCSGLRFLPRLQSDCRLARQNVWLINQLEFSMLKIEKEIRRAGFHHDNSGKRALSISRHSGERPDSCLMLNYAYYHPQARNFSGELVDQTFGYRLRKHALEARRNAAHCDEPGWVNIHDGEQMHVTALQFEMLGADGIRVTLDGRLAHAPKVCHRIVRLVARRNG</sequence>
<comment type="caution">
    <text evidence="1">The sequence shown here is derived from an EMBL/GenBank/DDBJ whole genome shotgun (WGS) entry which is preliminary data.</text>
</comment>
<gene>
    <name evidence="1" type="ORF">EDC52_11165</name>
</gene>
<proteinExistence type="predicted"/>
<evidence type="ECO:0000313" key="2">
    <source>
        <dbReference type="Proteomes" id="UP000295719"/>
    </source>
</evidence>
<dbReference type="AlphaFoldDB" id="A0A4R3YJJ6"/>
<organism evidence="1 2">
    <name type="scientific">Biostraticola tofi</name>
    <dbReference type="NCBI Taxonomy" id="466109"/>
    <lineage>
        <taxon>Bacteria</taxon>
        <taxon>Pseudomonadati</taxon>
        <taxon>Pseudomonadota</taxon>
        <taxon>Gammaproteobacteria</taxon>
        <taxon>Enterobacterales</taxon>
        <taxon>Bruguierivoracaceae</taxon>
        <taxon>Biostraticola</taxon>
    </lineage>
</organism>
<reference evidence="1 2" key="1">
    <citation type="submission" date="2019-03" db="EMBL/GenBank/DDBJ databases">
        <title>Genomic Encyclopedia of Type Strains, Phase IV (KMG-IV): sequencing the most valuable type-strain genomes for metagenomic binning, comparative biology and taxonomic classification.</title>
        <authorList>
            <person name="Goeker M."/>
        </authorList>
    </citation>
    <scope>NUCLEOTIDE SEQUENCE [LARGE SCALE GENOMIC DNA]</scope>
    <source>
        <strain evidence="1 2">DSM 19580</strain>
    </source>
</reference>
<accession>A0A4R3YJJ6</accession>
<keyword evidence="2" id="KW-1185">Reference proteome</keyword>
<name>A0A4R3YJJ6_9GAMM</name>
<dbReference type="Proteomes" id="UP000295719">
    <property type="component" value="Unassembled WGS sequence"/>
</dbReference>
<dbReference type="InterPro" id="IPR016419">
    <property type="entry name" value="Prepilin_Pept-dep_B_prd"/>
</dbReference>
<dbReference type="EMBL" id="SMCR01000011">
    <property type="protein sequence ID" value="TCV92617.1"/>
    <property type="molecule type" value="Genomic_DNA"/>
</dbReference>
<protein>
    <submittedName>
        <fullName evidence="1">Prepilin peptidase dependent protein B</fullName>
    </submittedName>
</protein>